<accession>A0A7M5TV30</accession>
<evidence type="ECO:0000313" key="2">
    <source>
        <dbReference type="EnsemblMetazoa" id="CLYHEMP002307.1"/>
    </source>
</evidence>
<dbReference type="AlphaFoldDB" id="A0A7M5TV30"/>
<feature type="coiled-coil region" evidence="1">
    <location>
        <begin position="35"/>
        <end position="75"/>
    </location>
</feature>
<evidence type="ECO:0000313" key="3">
    <source>
        <dbReference type="Proteomes" id="UP000594262"/>
    </source>
</evidence>
<evidence type="ECO:0000256" key="1">
    <source>
        <dbReference type="SAM" id="Coils"/>
    </source>
</evidence>
<proteinExistence type="predicted"/>
<dbReference type="EnsemblMetazoa" id="CLYHEMT002307.1">
    <property type="protein sequence ID" value="CLYHEMP002307.1"/>
    <property type="gene ID" value="CLYHEMG002307"/>
</dbReference>
<keyword evidence="1" id="KW-0175">Coiled coil</keyword>
<sequence>MSEVENVSDKNNHDFKVENHWLKTVILNLKTKHERDALEYKIKTLELENETQRLKHDLENKVNVLKAQLEVQSLKHGIIMTKLKNGCKQSSEAVITNQTLINNFEKENLTLKHEIDVLKMEMRQKEFEFETKTVTSESIWKDENHDLKHQIEMMSIKAVHAQKEATYELMIENERLRKVIEDLKLESEELVASLENDIQNLKEQIQATDSKKEASDIEKSTESDVQNADSHERFFVGAERFFESSCYENWYKDMTVSLDNKETLQNEHFCIIRKDFFTVHESLYLVSKRKTTQYNEEFADLIVEGLSKELWDTARVIILHPTDIKHCLEMTKGWQGAYYEKWLCKGIGEDVYYQTCNPPYSALVLIVLQLKISL</sequence>
<feature type="coiled-coil region" evidence="1">
    <location>
        <begin position="173"/>
        <end position="218"/>
    </location>
</feature>
<name>A0A7M5TV30_9CNID</name>
<keyword evidence="3" id="KW-1185">Reference proteome</keyword>
<dbReference type="Proteomes" id="UP000594262">
    <property type="component" value="Unplaced"/>
</dbReference>
<protein>
    <submittedName>
        <fullName evidence="2">Uncharacterized protein</fullName>
    </submittedName>
</protein>
<organism evidence="2 3">
    <name type="scientific">Clytia hemisphaerica</name>
    <dbReference type="NCBI Taxonomy" id="252671"/>
    <lineage>
        <taxon>Eukaryota</taxon>
        <taxon>Metazoa</taxon>
        <taxon>Cnidaria</taxon>
        <taxon>Hydrozoa</taxon>
        <taxon>Hydroidolina</taxon>
        <taxon>Leptothecata</taxon>
        <taxon>Obeliida</taxon>
        <taxon>Clytiidae</taxon>
        <taxon>Clytia</taxon>
    </lineage>
</organism>
<reference evidence="2" key="1">
    <citation type="submission" date="2021-01" db="UniProtKB">
        <authorList>
            <consortium name="EnsemblMetazoa"/>
        </authorList>
    </citation>
    <scope>IDENTIFICATION</scope>
</reference>